<reference evidence="3" key="1">
    <citation type="submission" date="2023-10" db="EMBL/GenBank/DDBJ databases">
        <authorList>
            <person name="Chen Y."/>
            <person name="Shah S."/>
            <person name="Dougan E. K."/>
            <person name="Thang M."/>
            <person name="Chan C."/>
        </authorList>
    </citation>
    <scope>NUCLEOTIDE SEQUENCE [LARGE SCALE GENOMIC DNA]</scope>
</reference>
<dbReference type="PIRSF" id="PIRSF000654">
    <property type="entry name" value="Integrin-linked_kinase"/>
    <property type="match status" value="1"/>
</dbReference>
<keyword evidence="1" id="KW-0040">ANK repeat</keyword>
<dbReference type="SUPFAM" id="SSF56112">
    <property type="entry name" value="Protein kinase-like (PK-like)"/>
    <property type="match status" value="1"/>
</dbReference>
<dbReference type="Gene3D" id="1.10.510.10">
    <property type="entry name" value="Transferase(Phosphotransferase) domain 1"/>
    <property type="match status" value="1"/>
</dbReference>
<proteinExistence type="predicted"/>
<keyword evidence="4" id="KW-1185">Reference proteome</keyword>
<organism evidence="3 4">
    <name type="scientific">Prorocentrum cordatum</name>
    <dbReference type="NCBI Taxonomy" id="2364126"/>
    <lineage>
        <taxon>Eukaryota</taxon>
        <taxon>Sar</taxon>
        <taxon>Alveolata</taxon>
        <taxon>Dinophyceae</taxon>
        <taxon>Prorocentrales</taxon>
        <taxon>Prorocentraceae</taxon>
        <taxon>Prorocentrum</taxon>
    </lineage>
</organism>
<dbReference type="PROSITE" id="PS50088">
    <property type="entry name" value="ANK_REPEAT"/>
    <property type="match status" value="2"/>
</dbReference>
<protein>
    <recommendedName>
        <fullName evidence="2">Protein kinase domain-containing protein</fullName>
    </recommendedName>
</protein>
<dbReference type="PANTHER" id="PTHR22677:SF4">
    <property type="entry name" value="USHER SYNDROME TYPE-1G PROTEIN-LIKE PROTEIN"/>
    <property type="match status" value="1"/>
</dbReference>
<evidence type="ECO:0000259" key="2">
    <source>
        <dbReference type="PROSITE" id="PS50011"/>
    </source>
</evidence>
<sequence length="318" mass="34816">EPLVVLRRCPSNYTSSDSTASAADTLRTDGLAAAPKGDAAGMELCCAAAAGRADMIRRLIADGANVNAKDYDGRGALHIAAAYGHQDIVQELLDLNADVRHRDNFGNTPLSSAVSQQQEEVATMLLKALQEGRGDPGDKGRPVKAEGMHAGTLPLPGQIEGMFARQTSGCTVNWMIQENEVKFGPVISKTLKSAIHTAEWRGIKVVAKTLLTRKSWHESAEQADEEDITKEVLREIGILSTMRHPDLVMFLGACIYSTRPFLISEYMEGGDLERHFCTKSAQRGCPWRPDMRLFLRWSSAVARALCFLHNCSSPIIHR</sequence>
<evidence type="ECO:0000256" key="1">
    <source>
        <dbReference type="PROSITE-ProRule" id="PRU00023"/>
    </source>
</evidence>
<comment type="caution">
    <text evidence="3">The sequence shown here is derived from an EMBL/GenBank/DDBJ whole genome shotgun (WGS) entry which is preliminary data.</text>
</comment>
<dbReference type="SMART" id="SM00248">
    <property type="entry name" value="ANK"/>
    <property type="match status" value="3"/>
</dbReference>
<dbReference type="Gene3D" id="1.25.40.20">
    <property type="entry name" value="Ankyrin repeat-containing domain"/>
    <property type="match status" value="1"/>
</dbReference>
<gene>
    <name evidence="3" type="ORF">PCOR1329_LOCUS27410</name>
</gene>
<dbReference type="InterPro" id="IPR011009">
    <property type="entry name" value="Kinase-like_dom_sf"/>
</dbReference>
<feature type="non-terminal residue" evidence="3">
    <location>
        <position position="318"/>
    </location>
</feature>
<dbReference type="PROSITE" id="PS50297">
    <property type="entry name" value="ANK_REP_REGION"/>
    <property type="match status" value="1"/>
</dbReference>
<evidence type="ECO:0000313" key="3">
    <source>
        <dbReference type="EMBL" id="CAK0828047.1"/>
    </source>
</evidence>
<dbReference type="InterPro" id="IPR001245">
    <property type="entry name" value="Ser-Thr/Tyr_kinase_cat_dom"/>
</dbReference>
<feature type="repeat" description="ANK" evidence="1">
    <location>
        <begin position="72"/>
        <end position="104"/>
    </location>
</feature>
<dbReference type="InterPro" id="IPR039323">
    <property type="entry name" value="ANKRD_45/46/60"/>
</dbReference>
<dbReference type="SUPFAM" id="SSF48403">
    <property type="entry name" value="Ankyrin repeat"/>
    <property type="match status" value="1"/>
</dbReference>
<accession>A0ABN9S974</accession>
<dbReference type="InterPro" id="IPR002110">
    <property type="entry name" value="Ankyrin_rpt"/>
</dbReference>
<dbReference type="Pfam" id="PF12796">
    <property type="entry name" value="Ank_2"/>
    <property type="match status" value="1"/>
</dbReference>
<dbReference type="Proteomes" id="UP001189429">
    <property type="component" value="Unassembled WGS sequence"/>
</dbReference>
<dbReference type="PANTHER" id="PTHR22677">
    <property type="entry name" value="ANKYRIN REPEAT DOMAIN-CONTAINING PROTEIN 60"/>
    <property type="match status" value="1"/>
</dbReference>
<dbReference type="InterPro" id="IPR000719">
    <property type="entry name" value="Prot_kinase_dom"/>
</dbReference>
<evidence type="ECO:0000313" key="4">
    <source>
        <dbReference type="Proteomes" id="UP001189429"/>
    </source>
</evidence>
<name>A0ABN9S974_9DINO</name>
<feature type="domain" description="Protein kinase" evidence="2">
    <location>
        <begin position="172"/>
        <end position="318"/>
    </location>
</feature>
<dbReference type="EMBL" id="CAUYUJ010009925">
    <property type="protein sequence ID" value="CAK0828047.1"/>
    <property type="molecule type" value="Genomic_DNA"/>
</dbReference>
<feature type="repeat" description="ANK" evidence="1">
    <location>
        <begin position="47"/>
        <end position="71"/>
    </location>
</feature>
<dbReference type="InterPro" id="IPR036770">
    <property type="entry name" value="Ankyrin_rpt-contain_sf"/>
</dbReference>
<feature type="non-terminal residue" evidence="3">
    <location>
        <position position="1"/>
    </location>
</feature>
<dbReference type="Pfam" id="PF07714">
    <property type="entry name" value="PK_Tyr_Ser-Thr"/>
    <property type="match status" value="1"/>
</dbReference>
<dbReference type="PROSITE" id="PS50011">
    <property type="entry name" value="PROTEIN_KINASE_DOM"/>
    <property type="match status" value="1"/>
</dbReference>